<dbReference type="EMBL" id="CAKZ01000019">
    <property type="protein sequence ID" value="CCJ79676.1"/>
    <property type="molecule type" value="Genomic_DNA"/>
</dbReference>
<proteinExistence type="predicted"/>
<evidence type="ECO:0000313" key="2">
    <source>
        <dbReference type="Proteomes" id="UP000009342"/>
    </source>
</evidence>
<accession>A0ABP1W444</accession>
<dbReference type="PANTHER" id="PTHR36849:SF1">
    <property type="entry name" value="CYTOPLASMIC PROTEIN"/>
    <property type="match status" value="1"/>
</dbReference>
<dbReference type="Proteomes" id="UP000009342">
    <property type="component" value="Unassembled WGS sequence"/>
</dbReference>
<name>A0ABP1W444_9ENTR</name>
<gene>
    <name evidence="1" type="ORF">BN134_382</name>
</gene>
<organism evidence="1 2">
    <name type="scientific">Cronobacter dublinensis 1210</name>
    <dbReference type="NCBI Taxonomy" id="1208656"/>
    <lineage>
        <taxon>Bacteria</taxon>
        <taxon>Pseudomonadati</taxon>
        <taxon>Pseudomonadota</taxon>
        <taxon>Gammaproteobacteria</taxon>
        <taxon>Enterobacterales</taxon>
        <taxon>Enterobacteriaceae</taxon>
        <taxon>Cronobacter</taxon>
    </lineage>
</organism>
<dbReference type="InterPro" id="IPR052552">
    <property type="entry name" value="YeaO-like"/>
</dbReference>
<dbReference type="PANTHER" id="PTHR36849">
    <property type="entry name" value="CYTOPLASMIC PROTEIN-RELATED"/>
    <property type="match status" value="1"/>
</dbReference>
<comment type="caution">
    <text evidence="1">The sequence shown here is derived from an EMBL/GenBank/DDBJ whole genome shotgun (WGS) entry which is preliminary data.</text>
</comment>
<evidence type="ECO:0000313" key="1">
    <source>
        <dbReference type="EMBL" id="CCJ79676.1"/>
    </source>
</evidence>
<keyword evidence="2" id="KW-1185">Reference proteome</keyword>
<protein>
    <recommendedName>
        <fullName evidence="3">Uroporphyrin-III c-methyltransferase</fullName>
    </recommendedName>
</protein>
<evidence type="ECO:0008006" key="3">
    <source>
        <dbReference type="Google" id="ProtNLM"/>
    </source>
</evidence>
<sequence length="149" mass="17052">MHAILRDVSGNRALWFASSARQMDNSHSDNHKQEAMMITLKRVYDEPDAQDGYRVLVDRLWPRGIKKTDLPLDEWNKTLAPSAALRKELHSEVIDFAHFSERYREELAARQDEGARLAAIAQGGTLTLLYGAKDRQQNHAQVLAAWLRE</sequence>
<dbReference type="Pfam" id="PF22752">
    <property type="entry name" value="DUF488-N3i"/>
    <property type="match status" value="1"/>
</dbReference>
<reference evidence="2" key="1">
    <citation type="journal article" date="2012" name="PLoS ONE">
        <title>Comparative analysis of genome sequences covering the seven cronobacter species.</title>
        <authorList>
            <person name="Joseph S."/>
            <person name="Desai P."/>
            <person name="Ji Y."/>
            <person name="Cummings C.A."/>
            <person name="Shih R."/>
            <person name="Degoricija L."/>
            <person name="Rico A."/>
            <person name="Brzoska P."/>
            <person name="Hamby S.E."/>
            <person name="Masood N."/>
            <person name="Hariri S."/>
            <person name="Sonbol H."/>
            <person name="Chuzhanova N."/>
            <person name="McClelland M."/>
            <person name="Furtado M.R."/>
            <person name="Forsythe S.J."/>
        </authorList>
    </citation>
    <scope>NUCLEOTIDE SEQUENCE [LARGE SCALE GENOMIC DNA]</scope>
    <source>
        <strain evidence="2">1210</strain>
    </source>
</reference>